<feature type="transmembrane region" description="Helical" evidence="6">
    <location>
        <begin position="232"/>
        <end position="250"/>
    </location>
</feature>
<dbReference type="AlphaFoldDB" id="A0A9W8BIP1"/>
<dbReference type="OrthoDB" id="440385at2759"/>
<proteinExistence type="inferred from homology"/>
<accession>A0A9W8BIP1</accession>
<dbReference type="GO" id="GO:0006888">
    <property type="term" value="P:endoplasmic reticulum to Golgi vesicle-mediated transport"/>
    <property type="evidence" value="ECO:0007669"/>
    <property type="project" value="InterPro"/>
</dbReference>
<comment type="caution">
    <text evidence="8">The sequence shown here is derived from an EMBL/GenBank/DDBJ whole genome shotgun (WGS) entry which is preliminary data.</text>
</comment>
<dbReference type="GO" id="GO:0000139">
    <property type="term" value="C:Golgi membrane"/>
    <property type="evidence" value="ECO:0007669"/>
    <property type="project" value="UniProtKB-SubCell"/>
</dbReference>
<feature type="transmembrane region" description="Helical" evidence="6">
    <location>
        <begin position="120"/>
        <end position="138"/>
    </location>
</feature>
<organism evidence="8 9">
    <name type="scientific">Coemansia thaxteri</name>
    <dbReference type="NCBI Taxonomy" id="2663907"/>
    <lineage>
        <taxon>Eukaryota</taxon>
        <taxon>Fungi</taxon>
        <taxon>Fungi incertae sedis</taxon>
        <taxon>Zoopagomycota</taxon>
        <taxon>Kickxellomycotina</taxon>
        <taxon>Kickxellomycetes</taxon>
        <taxon>Kickxellales</taxon>
        <taxon>Kickxellaceae</taxon>
        <taxon>Coemansia</taxon>
    </lineage>
</organism>
<feature type="transmembrane region" description="Helical" evidence="6">
    <location>
        <begin position="200"/>
        <end position="225"/>
    </location>
</feature>
<dbReference type="GO" id="GO:0005802">
    <property type="term" value="C:trans-Golgi network"/>
    <property type="evidence" value="ECO:0007669"/>
    <property type="project" value="TreeGrafter"/>
</dbReference>
<evidence type="ECO:0000256" key="4">
    <source>
        <dbReference type="ARBA" id="ARBA00022989"/>
    </source>
</evidence>
<comment type="similarity">
    <text evidence="2 6">Belongs to the YIP1 family.</text>
</comment>
<protein>
    <recommendedName>
        <fullName evidence="6">Protein YIP</fullName>
    </recommendedName>
</protein>
<evidence type="ECO:0000313" key="8">
    <source>
        <dbReference type="EMBL" id="KAJ2002495.1"/>
    </source>
</evidence>
<feature type="transmembrane region" description="Helical" evidence="6">
    <location>
        <begin position="144"/>
        <end position="164"/>
    </location>
</feature>
<dbReference type="InterPro" id="IPR045231">
    <property type="entry name" value="Yip1/4-like"/>
</dbReference>
<feature type="domain" description="Yip1" evidence="7">
    <location>
        <begin position="113"/>
        <end position="247"/>
    </location>
</feature>
<gene>
    <name evidence="8" type="ORF">H4R26_003577</name>
</gene>
<dbReference type="Pfam" id="PF04893">
    <property type="entry name" value="Yip1"/>
    <property type="match status" value="1"/>
</dbReference>
<keyword evidence="9" id="KW-1185">Reference proteome</keyword>
<keyword evidence="5 6" id="KW-0472">Membrane</keyword>
<dbReference type="InterPro" id="IPR006977">
    <property type="entry name" value="Yip1_dom"/>
</dbReference>
<evidence type="ECO:0000256" key="5">
    <source>
        <dbReference type="ARBA" id="ARBA00023136"/>
    </source>
</evidence>
<evidence type="ECO:0000256" key="1">
    <source>
        <dbReference type="ARBA" id="ARBA00004141"/>
    </source>
</evidence>
<dbReference type="EMBL" id="JANBQF010000296">
    <property type="protein sequence ID" value="KAJ2002495.1"/>
    <property type="molecule type" value="Genomic_DNA"/>
</dbReference>
<comment type="subcellular location">
    <subcellularLocation>
        <location evidence="6">Golgi apparatus membrane</location>
        <topology evidence="6">Multi-pass membrane protein</topology>
    </subcellularLocation>
    <subcellularLocation>
        <location evidence="1">Membrane</location>
        <topology evidence="1">Multi-pass membrane protein</topology>
    </subcellularLocation>
</comment>
<reference evidence="8" key="1">
    <citation type="submission" date="2022-07" db="EMBL/GenBank/DDBJ databases">
        <title>Phylogenomic reconstructions and comparative analyses of Kickxellomycotina fungi.</title>
        <authorList>
            <person name="Reynolds N.K."/>
            <person name="Stajich J.E."/>
            <person name="Barry K."/>
            <person name="Grigoriev I.V."/>
            <person name="Crous P."/>
            <person name="Smith M.E."/>
        </authorList>
    </citation>
    <scope>NUCLEOTIDE SEQUENCE</scope>
    <source>
        <strain evidence="8">IMI 214461</strain>
    </source>
</reference>
<evidence type="ECO:0000256" key="3">
    <source>
        <dbReference type="ARBA" id="ARBA00022692"/>
    </source>
</evidence>
<dbReference type="Proteomes" id="UP001150907">
    <property type="component" value="Unassembled WGS sequence"/>
</dbReference>
<feature type="transmembrane region" description="Helical" evidence="6">
    <location>
        <begin position="176"/>
        <end position="194"/>
    </location>
</feature>
<evidence type="ECO:0000259" key="7">
    <source>
        <dbReference type="Pfam" id="PF04893"/>
    </source>
</evidence>
<dbReference type="PANTHER" id="PTHR21236:SF2">
    <property type="entry name" value="PROTEIN YIPF"/>
    <property type="match status" value="1"/>
</dbReference>
<dbReference type="GO" id="GO:0048280">
    <property type="term" value="P:vesicle fusion with Golgi apparatus"/>
    <property type="evidence" value="ECO:0007669"/>
    <property type="project" value="TreeGrafter"/>
</dbReference>
<evidence type="ECO:0000313" key="9">
    <source>
        <dbReference type="Proteomes" id="UP001150907"/>
    </source>
</evidence>
<evidence type="ECO:0000256" key="6">
    <source>
        <dbReference type="RuleBase" id="RU361264"/>
    </source>
</evidence>
<dbReference type="PANTHER" id="PTHR21236">
    <property type="entry name" value="GOLGI MEMBRANE PROTEIN YIP1"/>
    <property type="match status" value="1"/>
</dbReference>
<keyword evidence="4 6" id="KW-1133">Transmembrane helix</keyword>
<sequence>MAHSVLFDQEQMYGGGGGGGGGHNDGLEFYQTQYSNPAEMTAGGVGVHGSADEFYAASYGTALPIVERSWLAAFGTGGFPNEPPLMDELGINFQHIKSKTLAVLNPFKPIDTEIYDDADMAGPLLFILVLGTFLLLSGKSQFGYIYGVGLMGTIGIWGILNLMSQGGIEVMRTASILGYCLLPIVFLGSFGLAIDLKSAQLAAIAALVPIAWCTYSSATMFVTVLSMSEQRLLVAYPISLFYTSFALLTVF</sequence>
<name>A0A9W8BIP1_9FUNG</name>
<evidence type="ECO:0000256" key="2">
    <source>
        <dbReference type="ARBA" id="ARBA00010596"/>
    </source>
</evidence>
<keyword evidence="3 6" id="KW-0812">Transmembrane</keyword>